<evidence type="ECO:0000256" key="2">
    <source>
        <dbReference type="SAM" id="Phobius"/>
    </source>
</evidence>
<dbReference type="Proteomes" id="UP000059188">
    <property type="component" value="Unassembled WGS sequence"/>
</dbReference>
<organism evidence="3 4">
    <name type="scientific">Thanatephorus cucumeris (strain AG1-IB / isolate 7/3/14)</name>
    <name type="common">Lettuce bottom rot fungus</name>
    <name type="synonym">Rhizoctonia solani</name>
    <dbReference type="NCBI Taxonomy" id="1108050"/>
    <lineage>
        <taxon>Eukaryota</taxon>
        <taxon>Fungi</taxon>
        <taxon>Dikarya</taxon>
        <taxon>Basidiomycota</taxon>
        <taxon>Agaricomycotina</taxon>
        <taxon>Agaricomycetes</taxon>
        <taxon>Cantharellales</taxon>
        <taxon>Ceratobasidiaceae</taxon>
        <taxon>Rhizoctonia</taxon>
        <taxon>Rhizoctonia solani AG-1</taxon>
    </lineage>
</organism>
<feature type="transmembrane region" description="Helical" evidence="2">
    <location>
        <begin position="71"/>
        <end position="95"/>
    </location>
</feature>
<feature type="compositionally biased region" description="Basic and acidic residues" evidence="1">
    <location>
        <begin position="145"/>
        <end position="157"/>
    </location>
</feature>
<proteinExistence type="predicted"/>
<dbReference type="EMBL" id="LN679101">
    <property type="protein sequence ID" value="CEL55782.1"/>
    <property type="molecule type" value="Genomic_DNA"/>
</dbReference>
<evidence type="ECO:0000313" key="4">
    <source>
        <dbReference type="Proteomes" id="UP000059188"/>
    </source>
</evidence>
<evidence type="ECO:0000256" key="1">
    <source>
        <dbReference type="SAM" id="MobiDB-lite"/>
    </source>
</evidence>
<feature type="region of interest" description="Disordered" evidence="1">
    <location>
        <begin position="137"/>
        <end position="157"/>
    </location>
</feature>
<dbReference type="AlphaFoldDB" id="A0A0B7FHY3"/>
<feature type="transmembrane region" description="Helical" evidence="2">
    <location>
        <begin position="107"/>
        <end position="130"/>
    </location>
</feature>
<protein>
    <submittedName>
        <fullName evidence="3">Uncharacterized protein</fullName>
    </submittedName>
</protein>
<feature type="transmembrane region" description="Helical" evidence="2">
    <location>
        <begin position="33"/>
        <end position="51"/>
    </location>
</feature>
<reference evidence="3 4" key="1">
    <citation type="submission" date="2014-11" db="EMBL/GenBank/DDBJ databases">
        <authorList>
            <person name="Wibberg Daniel"/>
        </authorList>
    </citation>
    <scope>NUCLEOTIDE SEQUENCE [LARGE SCALE GENOMIC DNA]</scope>
    <source>
        <strain evidence="3">Rhizoctonia solani AG1-IB 7/3/14</strain>
    </source>
</reference>
<keyword evidence="4" id="KW-1185">Reference proteome</keyword>
<keyword evidence="2" id="KW-1133">Transmembrane helix</keyword>
<accession>A0A0B7FHY3</accession>
<evidence type="ECO:0000313" key="3">
    <source>
        <dbReference type="EMBL" id="CEL55782.1"/>
    </source>
</evidence>
<name>A0A0B7FHY3_THACB</name>
<sequence>MPFATHLDTWLIASVWLATNSFGFNGAELGVSSYWVVPLANVVTLFHHGYLFRDLRRNSSLPIRPAYKNLLLLIAILWLVGGGLSIWSSVCRYMFYDVFLGLNTSRLLIIASFVSGILALAEGILVVVIWSKCSDYKPSPVRPSRSIDDPGLHETKA</sequence>
<keyword evidence="2" id="KW-0472">Membrane</keyword>
<dbReference type="OrthoDB" id="10391841at2759"/>
<keyword evidence="2" id="KW-0812">Transmembrane</keyword>
<gene>
    <name evidence="3" type="ORF">RSOLAG1IB_01794</name>
</gene>